<dbReference type="AlphaFoldDB" id="F9Y7G0"/>
<dbReference type="PROSITE" id="PS51257">
    <property type="entry name" value="PROKAR_LIPOPROTEIN"/>
    <property type="match status" value="1"/>
</dbReference>
<organism evidence="4 5">
    <name type="scientific">Ketogulonicigenium vulgare (strain WSH-001)</name>
    <dbReference type="NCBI Taxonomy" id="759362"/>
    <lineage>
        <taxon>Bacteria</taxon>
        <taxon>Pseudomonadati</taxon>
        <taxon>Pseudomonadota</taxon>
        <taxon>Alphaproteobacteria</taxon>
        <taxon>Rhodobacterales</taxon>
        <taxon>Roseobacteraceae</taxon>
        <taxon>Ketogulonicigenium</taxon>
    </lineage>
</organism>
<dbReference type="RefSeq" id="WP_013384552.1">
    <property type="nucleotide sequence ID" value="NC_017384.1"/>
</dbReference>
<dbReference type="GO" id="GO:0050568">
    <property type="term" value="F:protein-glutamine glutaminase activity"/>
    <property type="evidence" value="ECO:0007669"/>
    <property type="project" value="UniProtKB-UniRule"/>
</dbReference>
<comment type="catalytic activity">
    <reaction evidence="3">
        <text>L-glutaminyl-[protein] + H2O = L-glutamyl-[protein] + NH4(+)</text>
        <dbReference type="Rhea" id="RHEA:16441"/>
        <dbReference type="Rhea" id="RHEA-COMP:10207"/>
        <dbReference type="Rhea" id="RHEA-COMP:10208"/>
        <dbReference type="ChEBI" id="CHEBI:15377"/>
        <dbReference type="ChEBI" id="CHEBI:28938"/>
        <dbReference type="ChEBI" id="CHEBI:29973"/>
        <dbReference type="ChEBI" id="CHEBI:30011"/>
        <dbReference type="EC" id="3.5.1.44"/>
    </reaction>
</comment>
<dbReference type="EMBL" id="CP002018">
    <property type="protein sequence ID" value="AEM41088.1"/>
    <property type="molecule type" value="Genomic_DNA"/>
</dbReference>
<dbReference type="PATRIC" id="fig|759362.5.peg.1285"/>
<comment type="function">
    <text evidence="3">Probably deamidates glutamine residues to glutamate on methyl-accepting chemotaxis receptors (MCPs), playing an important role in chemotaxis.</text>
</comment>
<keyword evidence="5" id="KW-1185">Reference proteome</keyword>
<dbReference type="PANTHER" id="PTHR35147">
    <property type="entry name" value="CHEMORECEPTOR GLUTAMINE DEAMIDASE CHED-RELATED"/>
    <property type="match status" value="1"/>
</dbReference>
<dbReference type="CDD" id="cd16352">
    <property type="entry name" value="CheD"/>
    <property type="match status" value="1"/>
</dbReference>
<dbReference type="PANTHER" id="PTHR35147:SF3">
    <property type="entry name" value="CHEMORECEPTOR GLUTAMINE DEAMIDASE CHED 1-RELATED"/>
    <property type="match status" value="1"/>
</dbReference>
<dbReference type="GO" id="GO:0006935">
    <property type="term" value="P:chemotaxis"/>
    <property type="evidence" value="ECO:0007669"/>
    <property type="project" value="UniProtKB-UniRule"/>
</dbReference>
<gene>
    <name evidence="3 4" type="primary">cheD</name>
    <name evidence="4" type="ordered locus">KVU_1249</name>
</gene>
<evidence type="ECO:0000256" key="2">
    <source>
        <dbReference type="ARBA" id="ARBA00022801"/>
    </source>
</evidence>
<dbReference type="eggNOG" id="COG1871">
    <property type="taxonomic scope" value="Bacteria"/>
</dbReference>
<protein>
    <recommendedName>
        <fullName evidence="3">Probable chemoreceptor glutamine deamidase CheD</fullName>
        <ecNumber evidence="3">3.5.1.44</ecNumber>
    </recommendedName>
</protein>
<proteinExistence type="inferred from homology"/>
<evidence type="ECO:0000313" key="5">
    <source>
        <dbReference type="Proteomes" id="UP000000692"/>
    </source>
</evidence>
<sequence>MTLVQNKTIHVVQGDCAISDDPMMMVTTVLGSCVSACLFDVQRGIGGMNHFLLPDAGRSSGDNRYAAAAMEVLVNSLLRRGAQRGSLQAKLFGGARMLAGLSDIGQRNAEAARQFLQAEGVPVIGADLGGDCARRIRFWPASGRAQVLHLRGDAPPLDETPSRPRAGAIELF</sequence>
<dbReference type="Proteomes" id="UP000000692">
    <property type="component" value="Chromosome"/>
</dbReference>
<dbReference type="HOGENOM" id="CLU_087854_0_1_5"/>
<comment type="similarity">
    <text evidence="3">Belongs to the CheD family.</text>
</comment>
<dbReference type="HAMAP" id="MF_01440">
    <property type="entry name" value="CheD"/>
    <property type="match status" value="1"/>
</dbReference>
<dbReference type="InterPro" id="IPR011324">
    <property type="entry name" value="Cytotoxic_necrot_fac-like_cat"/>
</dbReference>
<dbReference type="KEGG" id="kvl:KVU_1249"/>
<dbReference type="SUPFAM" id="SSF64438">
    <property type="entry name" value="CNF1/YfiH-like putative cysteine hydrolases"/>
    <property type="match status" value="1"/>
</dbReference>
<evidence type="ECO:0000256" key="1">
    <source>
        <dbReference type="ARBA" id="ARBA00022500"/>
    </source>
</evidence>
<keyword evidence="1 3" id="KW-0145">Chemotaxis</keyword>
<reference evidence="4 5" key="1">
    <citation type="journal article" date="2011" name="J. Bacteriol.">
        <title>Complete genome sequence of the industrial strain Ketogulonicigenium vulgare WSH-001.</title>
        <authorList>
            <person name="Liu L."/>
            <person name="Li Y."/>
            <person name="Zhang J."/>
            <person name="Zhou Z."/>
            <person name="Liu J."/>
            <person name="Li X."/>
            <person name="Zhou J."/>
            <person name="Du G."/>
            <person name="Wang L."/>
            <person name="Chen J."/>
        </authorList>
    </citation>
    <scope>NUCLEOTIDE SEQUENCE [LARGE SCALE GENOMIC DNA]</scope>
    <source>
        <strain evidence="4 5">WSH-001</strain>
    </source>
</reference>
<keyword evidence="4" id="KW-0675">Receptor</keyword>
<dbReference type="InterPro" id="IPR005659">
    <property type="entry name" value="Chemorcpt_Glu_NH3ase_CheD"/>
</dbReference>
<dbReference type="EC" id="3.5.1.44" evidence="3"/>
<dbReference type="Pfam" id="PF03975">
    <property type="entry name" value="CheD"/>
    <property type="match status" value="1"/>
</dbReference>
<name>F9Y7G0_KETVW</name>
<evidence type="ECO:0000313" key="4">
    <source>
        <dbReference type="EMBL" id="AEM41088.1"/>
    </source>
</evidence>
<evidence type="ECO:0000256" key="3">
    <source>
        <dbReference type="HAMAP-Rule" id="MF_01440"/>
    </source>
</evidence>
<dbReference type="OrthoDB" id="9807202at2"/>
<accession>F9Y7G0</accession>
<keyword evidence="2 3" id="KW-0378">Hydrolase</keyword>
<dbReference type="InterPro" id="IPR038592">
    <property type="entry name" value="CheD-like_sf"/>
</dbReference>
<dbReference type="Gene3D" id="3.30.1330.200">
    <property type="match status" value="1"/>
</dbReference>